<gene>
    <name evidence="1" type="ORF">L1987_26457</name>
</gene>
<keyword evidence="2" id="KW-1185">Reference proteome</keyword>
<evidence type="ECO:0000313" key="1">
    <source>
        <dbReference type="EMBL" id="KAI3804709.1"/>
    </source>
</evidence>
<sequence>MEDSEEEEDQMEDSMVKDTQIEKGQGEDRSGYDHTNKESDLRDSIQEEVQNTLVVRRCTRVELEEFESQEELVEVVNSGLNQEVACQNEMLAFAQRLKNMKEKIKLWRGKEKELEERKFKEFKTINNNLEEIAEHRRLTDDEKKSRVEARILLKDMENKKSRDLFQRAKTEWV</sequence>
<name>A0ACB9I9Q1_9ASTR</name>
<accession>A0ACB9I9Q1</accession>
<organism evidence="1 2">
    <name type="scientific">Smallanthus sonchifolius</name>
    <dbReference type="NCBI Taxonomy" id="185202"/>
    <lineage>
        <taxon>Eukaryota</taxon>
        <taxon>Viridiplantae</taxon>
        <taxon>Streptophyta</taxon>
        <taxon>Embryophyta</taxon>
        <taxon>Tracheophyta</taxon>
        <taxon>Spermatophyta</taxon>
        <taxon>Magnoliopsida</taxon>
        <taxon>eudicotyledons</taxon>
        <taxon>Gunneridae</taxon>
        <taxon>Pentapetalae</taxon>
        <taxon>asterids</taxon>
        <taxon>campanulids</taxon>
        <taxon>Asterales</taxon>
        <taxon>Asteraceae</taxon>
        <taxon>Asteroideae</taxon>
        <taxon>Heliantheae alliance</taxon>
        <taxon>Millerieae</taxon>
        <taxon>Smallanthus</taxon>
    </lineage>
</organism>
<dbReference type="Proteomes" id="UP001056120">
    <property type="component" value="Linkage Group LG09"/>
</dbReference>
<protein>
    <submittedName>
        <fullName evidence="1">Uncharacterized protein</fullName>
    </submittedName>
</protein>
<proteinExistence type="predicted"/>
<evidence type="ECO:0000313" key="2">
    <source>
        <dbReference type="Proteomes" id="UP001056120"/>
    </source>
</evidence>
<comment type="caution">
    <text evidence="1">The sequence shown here is derived from an EMBL/GenBank/DDBJ whole genome shotgun (WGS) entry which is preliminary data.</text>
</comment>
<dbReference type="EMBL" id="CM042026">
    <property type="protein sequence ID" value="KAI3804709.1"/>
    <property type="molecule type" value="Genomic_DNA"/>
</dbReference>
<reference evidence="1 2" key="2">
    <citation type="journal article" date="2022" name="Mol. Ecol. Resour.">
        <title>The genomes of chicory, endive, great burdock and yacon provide insights into Asteraceae paleo-polyploidization history and plant inulin production.</title>
        <authorList>
            <person name="Fan W."/>
            <person name="Wang S."/>
            <person name="Wang H."/>
            <person name="Wang A."/>
            <person name="Jiang F."/>
            <person name="Liu H."/>
            <person name="Zhao H."/>
            <person name="Xu D."/>
            <person name="Zhang Y."/>
        </authorList>
    </citation>
    <scope>NUCLEOTIDE SEQUENCE [LARGE SCALE GENOMIC DNA]</scope>
    <source>
        <strain evidence="2">cv. Yunnan</strain>
        <tissue evidence="1">Leaves</tissue>
    </source>
</reference>
<reference evidence="2" key="1">
    <citation type="journal article" date="2022" name="Mol. Ecol. Resour.">
        <title>The genomes of chicory, endive, great burdock and yacon provide insights into Asteraceae palaeo-polyploidization history and plant inulin production.</title>
        <authorList>
            <person name="Fan W."/>
            <person name="Wang S."/>
            <person name="Wang H."/>
            <person name="Wang A."/>
            <person name="Jiang F."/>
            <person name="Liu H."/>
            <person name="Zhao H."/>
            <person name="Xu D."/>
            <person name="Zhang Y."/>
        </authorList>
    </citation>
    <scope>NUCLEOTIDE SEQUENCE [LARGE SCALE GENOMIC DNA]</scope>
    <source>
        <strain evidence="2">cv. Yunnan</strain>
    </source>
</reference>